<keyword evidence="1" id="KW-1133">Transmembrane helix</keyword>
<keyword evidence="3" id="KW-1185">Reference proteome</keyword>
<protein>
    <recommendedName>
        <fullName evidence="4">Odorant receptor</fullName>
    </recommendedName>
</protein>
<keyword evidence="1" id="KW-0472">Membrane</keyword>
<dbReference type="EMBL" id="CAXLJM020000146">
    <property type="protein sequence ID" value="CAL8141261.1"/>
    <property type="molecule type" value="Genomic_DNA"/>
</dbReference>
<proteinExistence type="predicted"/>
<accession>A0ABP1S1K6</accession>
<feature type="transmembrane region" description="Helical" evidence="1">
    <location>
        <begin position="124"/>
        <end position="145"/>
    </location>
</feature>
<dbReference type="Proteomes" id="UP001642540">
    <property type="component" value="Unassembled WGS sequence"/>
</dbReference>
<evidence type="ECO:0000256" key="1">
    <source>
        <dbReference type="SAM" id="Phobius"/>
    </source>
</evidence>
<feature type="transmembrane region" description="Helical" evidence="1">
    <location>
        <begin position="152"/>
        <end position="172"/>
    </location>
</feature>
<organism evidence="2 3">
    <name type="scientific">Orchesella dallaii</name>
    <dbReference type="NCBI Taxonomy" id="48710"/>
    <lineage>
        <taxon>Eukaryota</taxon>
        <taxon>Metazoa</taxon>
        <taxon>Ecdysozoa</taxon>
        <taxon>Arthropoda</taxon>
        <taxon>Hexapoda</taxon>
        <taxon>Collembola</taxon>
        <taxon>Entomobryomorpha</taxon>
        <taxon>Entomobryoidea</taxon>
        <taxon>Orchesellidae</taxon>
        <taxon>Orchesellinae</taxon>
        <taxon>Orchesella</taxon>
    </lineage>
</organism>
<sequence>MSEKFTATPIQWNEQKKMFYTSKKLKYEYRITFIFQFIQILSIGINLLKSRYVDKAQYGEQAFLFIIFTGSTYMLIISVPFITDPDLLVDVQNACFQYCEFYKETFIPDLNTETHPRNRIWDGLLITFFFLTMSLGFFVFVHFIFYPEFPMYPYYLIPPSTSFTVKAILYVVNGMFLIRYAIALLLMCCMLMAFLLTIFIFHYVQCKEFRFGTFHHETLETLRRYDVLPCRYRTAQLLLKSYLEVFALWFGIISWGGSCFRISTAAVNSWISCHSHWDSPEDIKFMMKFRRSCKPMTINYMGYVMKSLTSLKFLQGLVRGTFRTVLTLR</sequence>
<feature type="transmembrane region" description="Helical" evidence="1">
    <location>
        <begin position="178"/>
        <end position="201"/>
    </location>
</feature>
<gene>
    <name evidence="2" type="ORF">ODALV1_LOCUS28641</name>
</gene>
<reference evidence="2 3" key="1">
    <citation type="submission" date="2024-08" db="EMBL/GenBank/DDBJ databases">
        <authorList>
            <person name="Cucini C."/>
            <person name="Frati F."/>
        </authorList>
    </citation>
    <scope>NUCLEOTIDE SEQUENCE [LARGE SCALE GENOMIC DNA]</scope>
</reference>
<evidence type="ECO:0000313" key="2">
    <source>
        <dbReference type="EMBL" id="CAL8141261.1"/>
    </source>
</evidence>
<feature type="transmembrane region" description="Helical" evidence="1">
    <location>
        <begin position="29"/>
        <end position="50"/>
    </location>
</feature>
<feature type="transmembrane region" description="Helical" evidence="1">
    <location>
        <begin position="62"/>
        <end position="82"/>
    </location>
</feature>
<name>A0ABP1S1K6_9HEXA</name>
<evidence type="ECO:0008006" key="4">
    <source>
        <dbReference type="Google" id="ProtNLM"/>
    </source>
</evidence>
<comment type="caution">
    <text evidence="2">The sequence shown here is derived from an EMBL/GenBank/DDBJ whole genome shotgun (WGS) entry which is preliminary data.</text>
</comment>
<keyword evidence="1" id="KW-0812">Transmembrane</keyword>
<evidence type="ECO:0000313" key="3">
    <source>
        <dbReference type="Proteomes" id="UP001642540"/>
    </source>
</evidence>